<keyword evidence="2" id="KW-0489">Methyltransferase</keyword>
<gene>
    <name evidence="2" type="ORF">LOM8899_02129</name>
</gene>
<evidence type="ECO:0000313" key="3">
    <source>
        <dbReference type="Proteomes" id="UP000201613"/>
    </source>
</evidence>
<keyword evidence="3" id="KW-1185">Reference proteome</keyword>
<name>A0A238LEJ8_9RHOB</name>
<protein>
    <submittedName>
        <fullName evidence="2">Methyltransferase domain protein</fullName>
    </submittedName>
</protein>
<dbReference type="CDD" id="cd02440">
    <property type="entry name" value="AdoMet_MTases"/>
    <property type="match status" value="1"/>
</dbReference>
<proteinExistence type="predicted"/>
<sequence length="236" mass="25060">MSAFFTLHSALPREGPGLPEDVAWAAEVAGVAVDARICDAACGPGADVAALLLAAPEGHVTAVDRHAPFVEVVAETWEGDRRVSPVVGDLARIGGPYDFIWCAGALYFLGLEAGLRLWREEALAPGGAVAFSYPCYLTEDPSPEAVAFWEGEGDIPTVSEIARATEAAGFELSASRVVSDAAWEAYYTPMEARIAQLEPAAEPELAKVLQEARQEAASWREVRDQSGYLLCVAVPA</sequence>
<dbReference type="AlphaFoldDB" id="A0A238LEJ8"/>
<dbReference type="Proteomes" id="UP000201613">
    <property type="component" value="Unassembled WGS sequence"/>
</dbReference>
<evidence type="ECO:0000313" key="2">
    <source>
        <dbReference type="EMBL" id="SMY07983.1"/>
    </source>
</evidence>
<feature type="domain" description="Methyltransferase" evidence="1">
    <location>
        <begin position="37"/>
        <end position="127"/>
    </location>
</feature>
<dbReference type="EMBL" id="FXZK01000003">
    <property type="protein sequence ID" value="SMY07983.1"/>
    <property type="molecule type" value="Genomic_DNA"/>
</dbReference>
<dbReference type="SUPFAM" id="SSF53335">
    <property type="entry name" value="S-adenosyl-L-methionine-dependent methyltransferases"/>
    <property type="match status" value="1"/>
</dbReference>
<dbReference type="RefSeq" id="WP_093992162.1">
    <property type="nucleotide sequence ID" value="NZ_FXZK01000003.1"/>
</dbReference>
<evidence type="ECO:0000259" key="1">
    <source>
        <dbReference type="Pfam" id="PF13649"/>
    </source>
</evidence>
<dbReference type="Gene3D" id="3.40.50.150">
    <property type="entry name" value="Vaccinia Virus protein VP39"/>
    <property type="match status" value="1"/>
</dbReference>
<dbReference type="InterPro" id="IPR029063">
    <property type="entry name" value="SAM-dependent_MTases_sf"/>
</dbReference>
<dbReference type="GO" id="GO:0008168">
    <property type="term" value="F:methyltransferase activity"/>
    <property type="evidence" value="ECO:0007669"/>
    <property type="project" value="UniProtKB-KW"/>
</dbReference>
<organism evidence="2 3">
    <name type="scientific">Flavimaricola marinus</name>
    <dbReference type="NCBI Taxonomy" id="1819565"/>
    <lineage>
        <taxon>Bacteria</taxon>
        <taxon>Pseudomonadati</taxon>
        <taxon>Pseudomonadota</taxon>
        <taxon>Alphaproteobacteria</taxon>
        <taxon>Rhodobacterales</taxon>
        <taxon>Paracoccaceae</taxon>
        <taxon>Flavimaricola</taxon>
    </lineage>
</organism>
<dbReference type="InterPro" id="IPR041698">
    <property type="entry name" value="Methyltransf_25"/>
</dbReference>
<accession>A0A238LEJ8</accession>
<dbReference type="Pfam" id="PF13649">
    <property type="entry name" value="Methyltransf_25"/>
    <property type="match status" value="1"/>
</dbReference>
<keyword evidence="2" id="KW-0808">Transferase</keyword>
<dbReference type="OrthoDB" id="9808480at2"/>
<reference evidence="3" key="1">
    <citation type="submission" date="2017-05" db="EMBL/GenBank/DDBJ databases">
        <authorList>
            <person name="Rodrigo-Torres L."/>
            <person name="Arahal R. D."/>
            <person name="Lucena T."/>
        </authorList>
    </citation>
    <scope>NUCLEOTIDE SEQUENCE [LARGE SCALE GENOMIC DNA]</scope>
    <source>
        <strain evidence="3">CECT 8899</strain>
    </source>
</reference>
<dbReference type="GO" id="GO:0032259">
    <property type="term" value="P:methylation"/>
    <property type="evidence" value="ECO:0007669"/>
    <property type="project" value="UniProtKB-KW"/>
</dbReference>